<dbReference type="Gene3D" id="3.90.420.10">
    <property type="entry name" value="Oxidoreductase, molybdopterin-binding domain"/>
    <property type="match status" value="1"/>
</dbReference>
<feature type="domain" description="Oxidoreductase molybdopterin-binding" evidence="1">
    <location>
        <begin position="79"/>
        <end position="152"/>
    </location>
</feature>
<dbReference type="OrthoDB" id="9798763at2"/>
<gene>
    <name evidence="2" type="ORF">SAMN05878503_101379</name>
</gene>
<dbReference type="SUPFAM" id="SSF56524">
    <property type="entry name" value="Oxidoreductase molybdopterin-binding domain"/>
    <property type="match status" value="1"/>
</dbReference>
<sequence length="179" mass="19578">MSFHPLDWATHFRCIAATVTSVVLLAAPVVAQDLRSPADRPVLTVDGAISVTNVEGKAAFDMEMLQSLPEVTFRTSTVWTEGVHEFSGVPLKAVLAHLGATGATSVSARAINDYSVEIPVGSITDTAPIIAYHMDGARFSRREKGPLWVVYPFDSDEAYRSEVIYGRSIWQLDRLTVKK</sequence>
<name>A0A285CJG6_9RHOB</name>
<dbReference type="Pfam" id="PF00174">
    <property type="entry name" value="Oxidored_molyb"/>
    <property type="match status" value="1"/>
</dbReference>
<evidence type="ECO:0000313" key="3">
    <source>
        <dbReference type="Proteomes" id="UP000219467"/>
    </source>
</evidence>
<dbReference type="InterPro" id="IPR000572">
    <property type="entry name" value="OxRdtase_Mopterin-bd_dom"/>
</dbReference>
<dbReference type="EMBL" id="OAOQ01000001">
    <property type="protein sequence ID" value="SNX67741.1"/>
    <property type="molecule type" value="Genomic_DNA"/>
</dbReference>
<protein>
    <recommendedName>
        <fullName evidence="1">Oxidoreductase molybdopterin-binding domain-containing protein</fullName>
    </recommendedName>
</protein>
<organism evidence="2 3">
    <name type="scientific">Cereibacter ovatus</name>
    <dbReference type="NCBI Taxonomy" id="439529"/>
    <lineage>
        <taxon>Bacteria</taxon>
        <taxon>Pseudomonadati</taxon>
        <taxon>Pseudomonadota</taxon>
        <taxon>Alphaproteobacteria</taxon>
        <taxon>Rhodobacterales</taxon>
        <taxon>Paracoccaceae</taxon>
        <taxon>Cereibacter</taxon>
    </lineage>
</organism>
<evidence type="ECO:0000313" key="2">
    <source>
        <dbReference type="EMBL" id="SNX67741.1"/>
    </source>
</evidence>
<dbReference type="InterPro" id="IPR036374">
    <property type="entry name" value="OxRdtase_Mopterin-bd_sf"/>
</dbReference>
<evidence type="ECO:0000259" key="1">
    <source>
        <dbReference type="Pfam" id="PF00174"/>
    </source>
</evidence>
<reference evidence="3" key="1">
    <citation type="submission" date="2017-08" db="EMBL/GenBank/DDBJ databases">
        <authorList>
            <person name="Varghese N."/>
            <person name="Submissions S."/>
        </authorList>
    </citation>
    <scope>NUCLEOTIDE SEQUENCE [LARGE SCALE GENOMIC DNA]</scope>
    <source>
        <strain evidence="3">JA234</strain>
    </source>
</reference>
<accession>A0A285CJG6</accession>
<dbReference type="Proteomes" id="UP000219467">
    <property type="component" value="Unassembled WGS sequence"/>
</dbReference>
<keyword evidence="3" id="KW-1185">Reference proteome</keyword>
<dbReference type="RefSeq" id="WP_097028969.1">
    <property type="nucleotide sequence ID" value="NZ_OAOQ01000001.1"/>
</dbReference>
<proteinExistence type="predicted"/>
<dbReference type="AlphaFoldDB" id="A0A285CJG6"/>